<dbReference type="GO" id="GO:0016746">
    <property type="term" value="F:acyltransferase activity"/>
    <property type="evidence" value="ECO:0007669"/>
    <property type="project" value="UniProtKB-KW"/>
</dbReference>
<feature type="domain" description="Phospholipid/glycerol acyltransferase" evidence="4">
    <location>
        <begin position="34"/>
        <end position="155"/>
    </location>
</feature>
<dbReference type="Proteomes" id="UP001165395">
    <property type="component" value="Unassembled WGS sequence"/>
</dbReference>
<name>A0ABS8D6W3_9NEIS</name>
<sequence>MINRFIAGGFCWFARLLTGLTANWIGTEPNKVARIYYANHSSHGDFLLIWASLPDVLRPYTRPVAGKDYWDKGPIRRFLIQQIFHGVLLDRSNPREAAKGLDVMAKVLDGGESLILFPEGTRNQGTELQPFKGGIHHLAQLRPEIELVPVWIENIGRVMPKGTFVPVPLLCSIRYGAPLLLQENESKKEFLTRLENALKALSAQ</sequence>
<gene>
    <name evidence="5" type="ORF">LIN78_10330</name>
</gene>
<keyword evidence="3 5" id="KW-0012">Acyltransferase</keyword>
<evidence type="ECO:0000313" key="5">
    <source>
        <dbReference type="EMBL" id="MCB6183940.1"/>
    </source>
</evidence>
<dbReference type="SUPFAM" id="SSF69593">
    <property type="entry name" value="Glycerol-3-phosphate (1)-acyltransferase"/>
    <property type="match status" value="1"/>
</dbReference>
<evidence type="ECO:0000256" key="3">
    <source>
        <dbReference type="ARBA" id="ARBA00023315"/>
    </source>
</evidence>
<dbReference type="EMBL" id="JAJBZT010000005">
    <property type="protein sequence ID" value="MCB6183940.1"/>
    <property type="molecule type" value="Genomic_DNA"/>
</dbReference>
<keyword evidence="2" id="KW-0808">Transferase</keyword>
<proteinExistence type="predicted"/>
<comment type="caution">
    <text evidence="5">The sequence shown here is derived from an EMBL/GenBank/DDBJ whole genome shotgun (WGS) entry which is preliminary data.</text>
</comment>
<protein>
    <submittedName>
        <fullName evidence="5">1-acyl-sn-glycerol-3-phosphate acyltransferase</fullName>
    </submittedName>
</protein>
<evidence type="ECO:0000313" key="6">
    <source>
        <dbReference type="Proteomes" id="UP001165395"/>
    </source>
</evidence>
<evidence type="ECO:0000259" key="4">
    <source>
        <dbReference type="SMART" id="SM00563"/>
    </source>
</evidence>
<evidence type="ECO:0000256" key="1">
    <source>
        <dbReference type="ARBA" id="ARBA00005189"/>
    </source>
</evidence>
<keyword evidence="6" id="KW-1185">Reference proteome</keyword>
<reference evidence="5" key="1">
    <citation type="submission" date="2021-10" db="EMBL/GenBank/DDBJ databases">
        <title>The complete genome sequence of Leeia sp. TBRC 13508.</title>
        <authorList>
            <person name="Charoenyingcharoen P."/>
            <person name="Yukphan P."/>
        </authorList>
    </citation>
    <scope>NUCLEOTIDE SEQUENCE</scope>
    <source>
        <strain evidence="5">TBRC 13508</strain>
    </source>
</reference>
<dbReference type="InterPro" id="IPR002123">
    <property type="entry name" value="Plipid/glycerol_acylTrfase"/>
</dbReference>
<comment type="pathway">
    <text evidence="1">Lipid metabolism.</text>
</comment>
<organism evidence="5 6">
    <name type="scientific">Leeia speluncae</name>
    <dbReference type="NCBI Taxonomy" id="2884804"/>
    <lineage>
        <taxon>Bacteria</taxon>
        <taxon>Pseudomonadati</taxon>
        <taxon>Pseudomonadota</taxon>
        <taxon>Betaproteobacteria</taxon>
        <taxon>Neisseriales</taxon>
        <taxon>Leeiaceae</taxon>
        <taxon>Leeia</taxon>
    </lineage>
</organism>
<dbReference type="SMART" id="SM00563">
    <property type="entry name" value="PlsC"/>
    <property type="match status" value="1"/>
</dbReference>
<dbReference type="Pfam" id="PF01553">
    <property type="entry name" value="Acyltransferase"/>
    <property type="match status" value="1"/>
</dbReference>
<dbReference type="PANTHER" id="PTHR10434:SF11">
    <property type="entry name" value="1-ACYL-SN-GLYCEROL-3-PHOSPHATE ACYLTRANSFERASE"/>
    <property type="match status" value="1"/>
</dbReference>
<dbReference type="CDD" id="cd07989">
    <property type="entry name" value="LPLAT_AGPAT-like"/>
    <property type="match status" value="1"/>
</dbReference>
<evidence type="ECO:0000256" key="2">
    <source>
        <dbReference type="ARBA" id="ARBA00022679"/>
    </source>
</evidence>
<dbReference type="PANTHER" id="PTHR10434">
    <property type="entry name" value="1-ACYL-SN-GLYCEROL-3-PHOSPHATE ACYLTRANSFERASE"/>
    <property type="match status" value="1"/>
</dbReference>
<dbReference type="RefSeq" id="WP_227180722.1">
    <property type="nucleotide sequence ID" value="NZ_JAJBZT010000005.1"/>
</dbReference>
<accession>A0ABS8D6W3</accession>